<comment type="caution">
    <text evidence="1">The sequence shown here is derived from an EMBL/GenBank/DDBJ whole genome shotgun (WGS) entry which is preliminary data.</text>
</comment>
<gene>
    <name evidence="1" type="ORF">RclHR1_01240002</name>
</gene>
<proteinExistence type="predicted"/>
<accession>A0A2Z6QME5</accession>
<dbReference type="Proteomes" id="UP000247702">
    <property type="component" value="Unassembled WGS sequence"/>
</dbReference>
<evidence type="ECO:0000313" key="1">
    <source>
        <dbReference type="EMBL" id="GBB85951.1"/>
    </source>
</evidence>
<dbReference type="EMBL" id="BEXD01000269">
    <property type="protein sequence ID" value="GBB85951.1"/>
    <property type="molecule type" value="Genomic_DNA"/>
</dbReference>
<organism evidence="1 2">
    <name type="scientific">Rhizophagus clarus</name>
    <dbReference type="NCBI Taxonomy" id="94130"/>
    <lineage>
        <taxon>Eukaryota</taxon>
        <taxon>Fungi</taxon>
        <taxon>Fungi incertae sedis</taxon>
        <taxon>Mucoromycota</taxon>
        <taxon>Glomeromycotina</taxon>
        <taxon>Glomeromycetes</taxon>
        <taxon>Glomerales</taxon>
        <taxon>Glomeraceae</taxon>
        <taxon>Rhizophagus</taxon>
    </lineage>
</organism>
<reference evidence="1 2" key="1">
    <citation type="submission" date="2017-11" db="EMBL/GenBank/DDBJ databases">
        <title>The genome of Rhizophagus clarus HR1 reveals common genetic basis of auxotrophy among arbuscular mycorrhizal fungi.</title>
        <authorList>
            <person name="Kobayashi Y."/>
        </authorList>
    </citation>
    <scope>NUCLEOTIDE SEQUENCE [LARGE SCALE GENOMIC DNA]</scope>
    <source>
        <strain evidence="1 2">HR1</strain>
    </source>
</reference>
<protein>
    <submittedName>
        <fullName evidence="1">Uncharacterized protein</fullName>
    </submittedName>
</protein>
<keyword evidence="2" id="KW-1185">Reference proteome</keyword>
<evidence type="ECO:0000313" key="2">
    <source>
        <dbReference type="Proteomes" id="UP000247702"/>
    </source>
</evidence>
<name>A0A2Z6QME5_9GLOM</name>
<sequence length="132" mass="15459">MRTCAFNVGLIKRKYSTNLQFTTEPEAAAIYCMKKNLNEQALAKPGVLFLKYAYGCYGYDMWKKWVYGDPIDRRTPEGFIVKFKCLARHGTKMNVDQEVTIIRVPIFEDQENMITKIYYTRSMMRNTVMILA</sequence>
<dbReference type="STRING" id="94130.A0A2Z6QME5"/>
<dbReference type="AlphaFoldDB" id="A0A2Z6QME5"/>